<evidence type="ECO:0000313" key="1">
    <source>
        <dbReference type="EMBL" id="MFD2756215.1"/>
    </source>
</evidence>
<dbReference type="EMBL" id="JBHUMV010000009">
    <property type="protein sequence ID" value="MFD2756215.1"/>
    <property type="molecule type" value="Genomic_DNA"/>
</dbReference>
<evidence type="ECO:0000313" key="2">
    <source>
        <dbReference type="Proteomes" id="UP001597463"/>
    </source>
</evidence>
<protein>
    <submittedName>
        <fullName evidence="1">Uncharacterized protein</fullName>
    </submittedName>
</protein>
<accession>A0ABW5USH6</accession>
<dbReference type="RefSeq" id="WP_066483229.1">
    <property type="nucleotide sequence ID" value="NZ_BCNT01000020.1"/>
</dbReference>
<reference evidence="2" key="1">
    <citation type="journal article" date="2019" name="Int. J. Syst. Evol. Microbiol.">
        <title>The Global Catalogue of Microorganisms (GCM) 10K type strain sequencing project: providing services to taxonomists for standard genome sequencing and annotation.</title>
        <authorList>
            <consortium name="The Broad Institute Genomics Platform"/>
            <consortium name="The Broad Institute Genome Sequencing Center for Infectious Disease"/>
            <person name="Wu L."/>
            <person name="Ma J."/>
        </authorList>
    </citation>
    <scope>NUCLEOTIDE SEQUENCE [LARGE SCALE GENOMIC DNA]</scope>
    <source>
        <strain evidence="2">TISTR 1906</strain>
    </source>
</reference>
<keyword evidence="2" id="KW-1185">Reference proteome</keyword>
<name>A0ABW5USH6_9BURK</name>
<sequence length="336" mass="36169">MARISIGAVSFDMASGTTNTAPAAAYANWAAELSVPSSGTLQNLDADDLAFPLYTEHGVLGVSRISCFASEGGLGLYDTTPEPTNSVSVSYPGVNRMYGFGMPAPIFFTFHPPSDCNSEGTRVQRAAAATILTGRIRSRNDGTSALDFAVRLAKGGIQFLLAPVGLLVSFKVFGAPGQPEVANIDMTSGTTTQIDITGLPYRELDGTPALARGLMTLGRTPAIAYGAPYVAQDGYLSVERGCVKDYVSGVLGQGVGRVYGTVKRKDQPANVPLKRRVRLVRERDGLVMREIWSDPITGEYDFRYIDELQTWTVIAYDYEHNFRAVIADNITPEVMS</sequence>
<organism evidence="1 2">
    <name type="scientific">Comamonas terrae</name>
    <dbReference type="NCBI Taxonomy" id="673548"/>
    <lineage>
        <taxon>Bacteria</taxon>
        <taxon>Pseudomonadati</taxon>
        <taxon>Pseudomonadota</taxon>
        <taxon>Betaproteobacteria</taxon>
        <taxon>Burkholderiales</taxon>
        <taxon>Comamonadaceae</taxon>
        <taxon>Comamonas</taxon>
    </lineage>
</organism>
<gene>
    <name evidence="1" type="ORF">ACFSW6_19255</name>
</gene>
<comment type="caution">
    <text evidence="1">The sequence shown here is derived from an EMBL/GenBank/DDBJ whole genome shotgun (WGS) entry which is preliminary data.</text>
</comment>
<dbReference type="Proteomes" id="UP001597463">
    <property type="component" value="Unassembled WGS sequence"/>
</dbReference>
<proteinExistence type="predicted"/>